<reference evidence="3" key="1">
    <citation type="submission" date="2020-07" db="EMBL/GenBank/DDBJ databases">
        <authorList>
            <person name="Partida-Martinez L."/>
            <person name="Huntemann M."/>
            <person name="Clum A."/>
            <person name="Wang J."/>
            <person name="Palaniappan K."/>
            <person name="Ritter S."/>
            <person name="Chen I.-M."/>
            <person name="Stamatis D."/>
            <person name="Reddy T."/>
            <person name="O'Malley R."/>
            <person name="Daum C."/>
            <person name="Shapiro N."/>
            <person name="Ivanova N."/>
            <person name="Kyrpides N."/>
            <person name="Woyke T."/>
        </authorList>
    </citation>
    <scope>NUCLEOTIDE SEQUENCE [LARGE SCALE GENOMIC DNA]</scope>
    <source>
        <strain evidence="3">AT2.8</strain>
    </source>
</reference>
<protein>
    <submittedName>
        <fullName evidence="2">Uncharacterized protein</fullName>
    </submittedName>
</protein>
<keyword evidence="1" id="KW-1133">Transmembrane helix</keyword>
<dbReference type="Proteomes" id="UP000548423">
    <property type="component" value="Unassembled WGS sequence"/>
</dbReference>
<proteinExistence type="predicted"/>
<sequence length="127" mass="14985">MASFVNLFISVFSVISNKRRWWINKNPFSPGNVDFSYILGPYFVATLWIFKLTYGNFPKYLITNVLLNTLNAFPMAYVWEKVGTFKFKKINHIGWYFICIILSIIIYGYQYLVEKTIVNQNKVKSEL</sequence>
<evidence type="ECO:0000313" key="3">
    <source>
        <dbReference type="Proteomes" id="UP000548423"/>
    </source>
</evidence>
<keyword evidence="1" id="KW-0812">Transmembrane</keyword>
<organism evidence="2 3">
    <name type="scientific">Neobacillus niacini</name>
    <dbReference type="NCBI Taxonomy" id="86668"/>
    <lineage>
        <taxon>Bacteria</taxon>
        <taxon>Bacillati</taxon>
        <taxon>Bacillota</taxon>
        <taxon>Bacilli</taxon>
        <taxon>Bacillales</taxon>
        <taxon>Bacillaceae</taxon>
        <taxon>Neobacillus</taxon>
    </lineage>
</organism>
<keyword evidence="1" id="KW-0472">Membrane</keyword>
<dbReference type="EMBL" id="JACCBX010000009">
    <property type="protein sequence ID" value="NYE07533.1"/>
    <property type="molecule type" value="Genomic_DNA"/>
</dbReference>
<dbReference type="AlphaFoldDB" id="A0A852TFE8"/>
<accession>A0A852TFE8</accession>
<evidence type="ECO:0000313" key="2">
    <source>
        <dbReference type="EMBL" id="NYE07533.1"/>
    </source>
</evidence>
<feature type="transmembrane region" description="Helical" evidence="1">
    <location>
        <begin position="61"/>
        <end position="79"/>
    </location>
</feature>
<comment type="caution">
    <text evidence="2">The sequence shown here is derived from an EMBL/GenBank/DDBJ whole genome shotgun (WGS) entry which is preliminary data.</text>
</comment>
<feature type="transmembrane region" description="Helical" evidence="1">
    <location>
        <begin position="35"/>
        <end position="54"/>
    </location>
</feature>
<evidence type="ECO:0000256" key="1">
    <source>
        <dbReference type="SAM" id="Phobius"/>
    </source>
</evidence>
<reference evidence="3" key="2">
    <citation type="submission" date="2020-08" db="EMBL/GenBank/DDBJ databases">
        <title>The Agave Microbiome: Exploring the role of microbial communities in plant adaptations to desert environments.</title>
        <authorList>
            <person name="Partida-Martinez L.P."/>
        </authorList>
    </citation>
    <scope>NUCLEOTIDE SEQUENCE [LARGE SCALE GENOMIC DNA]</scope>
    <source>
        <strain evidence="3">AT2.8</strain>
    </source>
</reference>
<name>A0A852TFE8_9BACI</name>
<gene>
    <name evidence="2" type="ORF">F4694_004344</name>
</gene>
<feature type="transmembrane region" description="Helical" evidence="1">
    <location>
        <begin position="94"/>
        <end position="112"/>
    </location>
</feature>